<reference evidence="7" key="1">
    <citation type="submission" date="2021-01" db="EMBL/GenBank/DDBJ databases">
        <authorList>
            <person name="Corre E."/>
            <person name="Pelletier E."/>
            <person name="Niang G."/>
            <person name="Scheremetjew M."/>
            <person name="Finn R."/>
            <person name="Kale V."/>
            <person name="Holt S."/>
            <person name="Cochrane G."/>
            <person name="Meng A."/>
            <person name="Brown T."/>
            <person name="Cohen L."/>
        </authorList>
    </citation>
    <scope>NUCLEOTIDE SEQUENCE</scope>
    <source>
        <strain evidence="7">CCMP826</strain>
    </source>
</reference>
<dbReference type="InterPro" id="IPR050475">
    <property type="entry name" value="Prenyltransferase_related"/>
</dbReference>
<keyword evidence="3 6" id="KW-1133">Transmembrane helix</keyword>
<feature type="transmembrane region" description="Helical" evidence="6">
    <location>
        <begin position="507"/>
        <end position="527"/>
    </location>
</feature>
<keyword evidence="4 6" id="KW-0472">Membrane</keyword>
<organism evidence="7">
    <name type="scientific">Helicotheca tamesis</name>
    <dbReference type="NCBI Taxonomy" id="374047"/>
    <lineage>
        <taxon>Eukaryota</taxon>
        <taxon>Sar</taxon>
        <taxon>Stramenopiles</taxon>
        <taxon>Ochrophyta</taxon>
        <taxon>Bacillariophyta</taxon>
        <taxon>Mediophyceae</taxon>
        <taxon>Lithodesmiophycidae</taxon>
        <taxon>Lithodesmiales</taxon>
        <taxon>Lithodesmiaceae</taxon>
        <taxon>Helicotheca</taxon>
    </lineage>
</organism>
<gene>
    <name evidence="7" type="ORF">HTAM1171_LOCUS4169</name>
</gene>
<name>A0A7S2H8T0_9STRA</name>
<feature type="region of interest" description="Disordered" evidence="5">
    <location>
        <begin position="181"/>
        <end position="251"/>
    </location>
</feature>
<feature type="compositionally biased region" description="Low complexity" evidence="5">
    <location>
        <begin position="118"/>
        <end position="127"/>
    </location>
</feature>
<evidence type="ECO:0000256" key="6">
    <source>
        <dbReference type="SAM" id="Phobius"/>
    </source>
</evidence>
<feature type="transmembrane region" description="Helical" evidence="6">
    <location>
        <begin position="460"/>
        <end position="478"/>
    </location>
</feature>
<feature type="compositionally biased region" description="Low complexity" evidence="5">
    <location>
        <begin position="134"/>
        <end position="154"/>
    </location>
</feature>
<evidence type="ECO:0000313" key="7">
    <source>
        <dbReference type="EMBL" id="CAD9483589.1"/>
    </source>
</evidence>
<protein>
    <submittedName>
        <fullName evidence="7">Uncharacterized protein</fullName>
    </submittedName>
</protein>
<dbReference type="InterPro" id="IPR000537">
    <property type="entry name" value="UbiA_prenyltransferase"/>
</dbReference>
<feature type="transmembrane region" description="Helical" evidence="6">
    <location>
        <begin position="376"/>
        <end position="407"/>
    </location>
</feature>
<feature type="transmembrane region" description="Helical" evidence="6">
    <location>
        <begin position="547"/>
        <end position="566"/>
    </location>
</feature>
<evidence type="ECO:0000256" key="1">
    <source>
        <dbReference type="ARBA" id="ARBA00004141"/>
    </source>
</evidence>
<feature type="compositionally biased region" description="Polar residues" evidence="5">
    <location>
        <begin position="204"/>
        <end position="218"/>
    </location>
</feature>
<dbReference type="PANTHER" id="PTHR42723:SF1">
    <property type="entry name" value="CHLOROPHYLL SYNTHASE, CHLOROPLASTIC"/>
    <property type="match status" value="1"/>
</dbReference>
<feature type="transmembrane region" description="Helical" evidence="6">
    <location>
        <begin position="419"/>
        <end position="440"/>
    </location>
</feature>
<dbReference type="GO" id="GO:0016020">
    <property type="term" value="C:membrane"/>
    <property type="evidence" value="ECO:0007669"/>
    <property type="project" value="UniProtKB-SubCell"/>
</dbReference>
<feature type="compositionally biased region" description="Gly residues" evidence="5">
    <location>
        <begin position="69"/>
        <end position="79"/>
    </location>
</feature>
<keyword evidence="2 6" id="KW-0812">Transmembrane</keyword>
<comment type="subcellular location">
    <subcellularLocation>
        <location evidence="1">Membrane</location>
        <topology evidence="1">Multi-pass membrane protein</topology>
    </subcellularLocation>
</comment>
<dbReference type="PANTHER" id="PTHR42723">
    <property type="entry name" value="CHLOROPHYLL SYNTHASE"/>
    <property type="match status" value="1"/>
</dbReference>
<feature type="compositionally biased region" description="Polar residues" evidence="5">
    <location>
        <begin position="187"/>
        <end position="196"/>
    </location>
</feature>
<dbReference type="GO" id="GO:0016765">
    <property type="term" value="F:transferase activity, transferring alkyl or aryl (other than methyl) groups"/>
    <property type="evidence" value="ECO:0007669"/>
    <property type="project" value="InterPro"/>
</dbReference>
<dbReference type="Pfam" id="PF01040">
    <property type="entry name" value="UbiA"/>
    <property type="match status" value="1"/>
</dbReference>
<proteinExistence type="predicted"/>
<evidence type="ECO:0000256" key="2">
    <source>
        <dbReference type="ARBA" id="ARBA00022692"/>
    </source>
</evidence>
<feature type="transmembrane region" description="Helical" evidence="6">
    <location>
        <begin position="309"/>
        <end position="332"/>
    </location>
</feature>
<dbReference type="InterPro" id="IPR044878">
    <property type="entry name" value="UbiA_sf"/>
</dbReference>
<feature type="region of interest" description="Disordered" evidence="5">
    <location>
        <begin position="103"/>
        <end position="154"/>
    </location>
</feature>
<dbReference type="AlphaFoldDB" id="A0A7S2H8T0"/>
<sequence>MLINIHGVVPTAAASNRGSRSPSSRRKPSTSFTYASGFVLAAAILSAQNGVPVVSGFTAKLAPPWTASGNGGGGGGGGNRITTKRRKKQQQQDVKLLIQEESASALNEKEEEEDICFSTSSATSSSSSEEETKTTTSIKVNSSDTLKSSSSSFPSEESTLKAAREYSSAANAAVLLSKEVEEHMKTHSSSPSSYTGATAPPMPASTTSMRLRPHTTTRLPPSSAKLATPSTSTTLLSTTSLSSSPNQPPSAEIKPHLSSLLKMCRLSNIPGVILFHILGIYLTLQSTTTIPAASAALTGPNKMHLFLQILTKPSMLSLLLSTVLISVTSMVVNDYYDARSGVDAPNLLSRSSSETSSPLASGLVPFSAAKRFLVRLYALLLVAVTFVPGVPARLCVMGSTLVTYWYTQHLKPRMWTKNVAVSAIIAMTPFASGSASAHLLPSLLSAGGSVGGGQWEVFRSTARLFMTLFAGFMGREIFMDIRDCEGDRKEGIPTIPVKYGKRFASRVAFGCTAMSALLVAAGPLVQVLIGTLGGGTVEMVSIGMRRLVLAMVGGALVVNGSLGVMATEGLNDGITKNAIEMAKIAVLFFLGSFV</sequence>
<dbReference type="Gene3D" id="1.10.357.140">
    <property type="entry name" value="UbiA prenyltransferase"/>
    <property type="match status" value="1"/>
</dbReference>
<dbReference type="Gene3D" id="1.20.120.1780">
    <property type="entry name" value="UbiA prenyltransferase"/>
    <property type="match status" value="1"/>
</dbReference>
<evidence type="ECO:0000256" key="4">
    <source>
        <dbReference type="ARBA" id="ARBA00023136"/>
    </source>
</evidence>
<dbReference type="EMBL" id="HBGV01006833">
    <property type="protein sequence ID" value="CAD9483589.1"/>
    <property type="molecule type" value="Transcribed_RNA"/>
</dbReference>
<feature type="transmembrane region" description="Helical" evidence="6">
    <location>
        <begin position="273"/>
        <end position="297"/>
    </location>
</feature>
<feature type="region of interest" description="Disordered" evidence="5">
    <location>
        <begin position="63"/>
        <end position="91"/>
    </location>
</feature>
<accession>A0A7S2H8T0</accession>
<feature type="compositionally biased region" description="Low complexity" evidence="5">
    <location>
        <begin position="219"/>
        <end position="251"/>
    </location>
</feature>
<evidence type="ECO:0000256" key="5">
    <source>
        <dbReference type="SAM" id="MobiDB-lite"/>
    </source>
</evidence>
<evidence type="ECO:0000256" key="3">
    <source>
        <dbReference type="ARBA" id="ARBA00022989"/>
    </source>
</evidence>